<proteinExistence type="predicted"/>
<protein>
    <submittedName>
        <fullName evidence="2">Uncharacterized protein</fullName>
    </submittedName>
</protein>
<accession>A0AAN6N1H9</accession>
<comment type="caution">
    <text evidence="2">The sequence shown here is derived from an EMBL/GenBank/DDBJ whole genome shotgun (WGS) entry which is preliminary data.</text>
</comment>
<dbReference type="Proteomes" id="UP001303473">
    <property type="component" value="Unassembled WGS sequence"/>
</dbReference>
<dbReference type="Pfam" id="PF11578">
    <property type="entry name" value="DUF3237"/>
    <property type="match status" value="1"/>
</dbReference>
<evidence type="ECO:0000313" key="3">
    <source>
        <dbReference type="Proteomes" id="UP001303473"/>
    </source>
</evidence>
<keyword evidence="3" id="KW-1185">Reference proteome</keyword>
<organism evidence="2 3">
    <name type="scientific">Diplogelasinospora grovesii</name>
    <dbReference type="NCBI Taxonomy" id="303347"/>
    <lineage>
        <taxon>Eukaryota</taxon>
        <taxon>Fungi</taxon>
        <taxon>Dikarya</taxon>
        <taxon>Ascomycota</taxon>
        <taxon>Pezizomycotina</taxon>
        <taxon>Sordariomycetes</taxon>
        <taxon>Sordariomycetidae</taxon>
        <taxon>Sordariales</taxon>
        <taxon>Diplogelasinosporaceae</taxon>
        <taxon>Diplogelasinospora</taxon>
    </lineage>
</organism>
<evidence type="ECO:0000313" key="2">
    <source>
        <dbReference type="EMBL" id="KAK3937450.1"/>
    </source>
</evidence>
<dbReference type="Gene3D" id="2.40.160.20">
    <property type="match status" value="1"/>
</dbReference>
<reference evidence="3" key="1">
    <citation type="journal article" date="2023" name="Mol. Phylogenet. Evol.">
        <title>Genome-scale phylogeny and comparative genomics of the fungal order Sordariales.</title>
        <authorList>
            <person name="Hensen N."/>
            <person name="Bonometti L."/>
            <person name="Westerberg I."/>
            <person name="Brannstrom I.O."/>
            <person name="Guillou S."/>
            <person name="Cros-Aarteil S."/>
            <person name="Calhoun S."/>
            <person name="Haridas S."/>
            <person name="Kuo A."/>
            <person name="Mondo S."/>
            <person name="Pangilinan J."/>
            <person name="Riley R."/>
            <person name="LaButti K."/>
            <person name="Andreopoulos B."/>
            <person name="Lipzen A."/>
            <person name="Chen C."/>
            <person name="Yan M."/>
            <person name="Daum C."/>
            <person name="Ng V."/>
            <person name="Clum A."/>
            <person name="Steindorff A."/>
            <person name="Ohm R.A."/>
            <person name="Martin F."/>
            <person name="Silar P."/>
            <person name="Natvig D.O."/>
            <person name="Lalanne C."/>
            <person name="Gautier V."/>
            <person name="Ament-Velasquez S.L."/>
            <person name="Kruys A."/>
            <person name="Hutchinson M.I."/>
            <person name="Powell A.J."/>
            <person name="Barry K."/>
            <person name="Miller A.N."/>
            <person name="Grigoriev I.V."/>
            <person name="Debuchy R."/>
            <person name="Gladieux P."/>
            <person name="Hiltunen Thoren M."/>
            <person name="Johannesson H."/>
        </authorList>
    </citation>
    <scope>NUCLEOTIDE SEQUENCE [LARGE SCALE GENOMIC DNA]</scope>
    <source>
        <strain evidence="3">CBS 340.73</strain>
    </source>
</reference>
<dbReference type="AlphaFoldDB" id="A0AAN6N1H9"/>
<sequence>MQLSILLASVLFLVPHAAADTVSSPTPPRLTYLYSANITLGLPVDLGDLPGKGSRTIFPIGGGEVRGPKITGRMLAIGADWGLNDTRGVYSTDMRAQLETMDGAQIYIQSTGQGQPDGTVHIKASFQTGGANYTWLNDVVAVGVMRSVNDVVAVDMWQMTSPAS</sequence>
<dbReference type="InterPro" id="IPR020915">
    <property type="entry name" value="UPF0311"/>
</dbReference>
<feature type="signal peptide" evidence="1">
    <location>
        <begin position="1"/>
        <end position="19"/>
    </location>
</feature>
<dbReference type="PANTHER" id="PTHR37315:SF1">
    <property type="entry name" value="UPF0311 PROTEIN BLR7842"/>
    <property type="match status" value="1"/>
</dbReference>
<dbReference type="PANTHER" id="PTHR37315">
    <property type="entry name" value="UPF0311 PROTEIN BLR7842"/>
    <property type="match status" value="1"/>
</dbReference>
<evidence type="ECO:0000256" key="1">
    <source>
        <dbReference type="SAM" id="SignalP"/>
    </source>
</evidence>
<feature type="chain" id="PRO_5042898118" evidence="1">
    <location>
        <begin position="20"/>
        <end position="164"/>
    </location>
</feature>
<name>A0AAN6N1H9_9PEZI</name>
<gene>
    <name evidence="2" type="ORF">QBC46DRAFT_416194</name>
</gene>
<dbReference type="EMBL" id="MU853854">
    <property type="protein sequence ID" value="KAK3937450.1"/>
    <property type="molecule type" value="Genomic_DNA"/>
</dbReference>
<keyword evidence="1" id="KW-0732">Signal</keyword>